<name>A0A8H7Y086_PSICU</name>
<evidence type="ECO:0000256" key="4">
    <source>
        <dbReference type="PROSITE-ProRule" id="PRU00221"/>
    </source>
</evidence>
<dbReference type="Gene3D" id="2.130.10.10">
    <property type="entry name" value="YVTN repeat-like/Quinoprotein amine dehydrogenase"/>
    <property type="match status" value="1"/>
</dbReference>
<dbReference type="GO" id="GO:0005737">
    <property type="term" value="C:cytoplasm"/>
    <property type="evidence" value="ECO:0007669"/>
    <property type="project" value="TreeGrafter"/>
</dbReference>
<dbReference type="FunFam" id="2.130.10.10:FF:000236">
    <property type="entry name" value="Polyubiquitin binding protein (Doa1/Ufd3)"/>
    <property type="match status" value="1"/>
</dbReference>
<sequence>MPYKLSDTLKAHTSDVRALTTPTDHLILSSSRDSTAISWQRSPSDQQFKPQVVFRAGSRYVNSVAYIAPTPDAPKGYVVTGGQDAVINIFNLETAKDDPDFCLLGHLENICALDVTPGGTIISGSWDKTAKVWKNFNLTHDLKGHQQSVWAVLAIDEEQYLTGSADRTIKLWQQHKVLHTFTGHTDAVRGLALIPDIGFASCSNDSEIRVWTLGGDHVYSLSGHTSFVYSLSVLPSGDIVSSGEDRTVRVWKDGECSQTIVHPAISVWAVSTLPNGDIVSGCSDGVVRVFSEAEERWASAEVLKAYDDQIASQALPLQQVGDVKKSDLPGLEALKTPGKHF</sequence>
<dbReference type="AlphaFoldDB" id="A0A8H7Y086"/>
<dbReference type="PANTHER" id="PTHR19849:SF0">
    <property type="entry name" value="PHOSPHOLIPASE A-2-ACTIVATING PROTEIN"/>
    <property type="match status" value="1"/>
</dbReference>
<dbReference type="GO" id="GO:0043130">
    <property type="term" value="F:ubiquitin binding"/>
    <property type="evidence" value="ECO:0007669"/>
    <property type="project" value="TreeGrafter"/>
</dbReference>
<dbReference type="SMART" id="SM00320">
    <property type="entry name" value="WD40"/>
    <property type="match status" value="7"/>
</dbReference>
<evidence type="ECO:0000313" key="5">
    <source>
        <dbReference type="EMBL" id="KAG5171280.1"/>
    </source>
</evidence>
<evidence type="ECO:0000256" key="3">
    <source>
        <dbReference type="ARBA" id="ARBA00022737"/>
    </source>
</evidence>
<feature type="repeat" description="WD" evidence="4">
    <location>
        <begin position="103"/>
        <end position="134"/>
    </location>
</feature>
<dbReference type="PANTHER" id="PTHR19849">
    <property type="entry name" value="PHOSPHOLIPASE A-2-ACTIVATING PROTEIN"/>
    <property type="match status" value="1"/>
</dbReference>
<dbReference type="PROSITE" id="PS50082">
    <property type="entry name" value="WD_REPEATS_2"/>
    <property type="match status" value="4"/>
</dbReference>
<keyword evidence="2 4" id="KW-0853">WD repeat</keyword>
<accession>A0A8H7Y086</accession>
<keyword evidence="1" id="KW-0963">Cytoplasm</keyword>
<dbReference type="GO" id="GO:0005634">
    <property type="term" value="C:nucleus"/>
    <property type="evidence" value="ECO:0007669"/>
    <property type="project" value="TreeGrafter"/>
</dbReference>
<protein>
    <recommendedName>
        <fullName evidence="6">WD40 repeat-like protein</fullName>
    </recommendedName>
</protein>
<dbReference type="InterPro" id="IPR036322">
    <property type="entry name" value="WD40_repeat_dom_sf"/>
</dbReference>
<keyword evidence="3" id="KW-0677">Repeat</keyword>
<feature type="repeat" description="WD" evidence="4">
    <location>
        <begin position="221"/>
        <end position="252"/>
    </location>
</feature>
<feature type="repeat" description="WD" evidence="4">
    <location>
        <begin position="142"/>
        <end position="173"/>
    </location>
</feature>
<evidence type="ECO:0008006" key="6">
    <source>
        <dbReference type="Google" id="ProtNLM"/>
    </source>
</evidence>
<dbReference type="InterPro" id="IPR015943">
    <property type="entry name" value="WD40/YVTN_repeat-like_dom_sf"/>
</dbReference>
<dbReference type="PRINTS" id="PR00320">
    <property type="entry name" value="GPROTEINBRPT"/>
</dbReference>
<dbReference type="GO" id="GO:0043161">
    <property type="term" value="P:proteasome-mediated ubiquitin-dependent protein catabolic process"/>
    <property type="evidence" value="ECO:0007669"/>
    <property type="project" value="TreeGrafter"/>
</dbReference>
<dbReference type="EMBL" id="JAFIQS010000003">
    <property type="protein sequence ID" value="KAG5171280.1"/>
    <property type="molecule type" value="Genomic_DNA"/>
</dbReference>
<evidence type="ECO:0000256" key="2">
    <source>
        <dbReference type="ARBA" id="ARBA00022574"/>
    </source>
</evidence>
<comment type="caution">
    <text evidence="5">The sequence shown here is derived from an EMBL/GenBank/DDBJ whole genome shotgun (WGS) entry which is preliminary data.</text>
</comment>
<dbReference type="Pfam" id="PF00400">
    <property type="entry name" value="WD40"/>
    <property type="match status" value="6"/>
</dbReference>
<dbReference type="InterPro" id="IPR020472">
    <property type="entry name" value="WD40_PAC1"/>
</dbReference>
<gene>
    <name evidence="5" type="ORF">JR316_003365</name>
</gene>
<organism evidence="5">
    <name type="scientific">Psilocybe cubensis</name>
    <name type="common">Psychedelic mushroom</name>
    <name type="synonym">Stropharia cubensis</name>
    <dbReference type="NCBI Taxonomy" id="181762"/>
    <lineage>
        <taxon>Eukaryota</taxon>
        <taxon>Fungi</taxon>
        <taxon>Dikarya</taxon>
        <taxon>Basidiomycota</taxon>
        <taxon>Agaricomycotina</taxon>
        <taxon>Agaricomycetes</taxon>
        <taxon>Agaricomycetidae</taxon>
        <taxon>Agaricales</taxon>
        <taxon>Agaricineae</taxon>
        <taxon>Strophariaceae</taxon>
        <taxon>Psilocybe</taxon>
    </lineage>
</organism>
<dbReference type="GO" id="GO:0010992">
    <property type="term" value="P:ubiquitin recycling"/>
    <property type="evidence" value="ECO:0007669"/>
    <property type="project" value="TreeGrafter"/>
</dbReference>
<dbReference type="CDD" id="cd00200">
    <property type="entry name" value="WD40"/>
    <property type="match status" value="1"/>
</dbReference>
<feature type="repeat" description="WD" evidence="4">
    <location>
        <begin position="181"/>
        <end position="213"/>
    </location>
</feature>
<reference evidence="5" key="1">
    <citation type="submission" date="2021-02" db="EMBL/GenBank/DDBJ databases">
        <title>Psilocybe cubensis genome.</title>
        <authorList>
            <person name="Mckernan K.J."/>
            <person name="Crawford S."/>
            <person name="Trippe A."/>
            <person name="Kane L.T."/>
            <person name="Mclaughlin S."/>
        </authorList>
    </citation>
    <scope>NUCLEOTIDE SEQUENCE [LARGE SCALE GENOMIC DNA]</scope>
    <source>
        <strain evidence="5">MGC-MH-2018</strain>
    </source>
</reference>
<dbReference type="InterPro" id="IPR001680">
    <property type="entry name" value="WD40_rpt"/>
</dbReference>
<proteinExistence type="predicted"/>
<dbReference type="SUPFAM" id="SSF50978">
    <property type="entry name" value="WD40 repeat-like"/>
    <property type="match status" value="1"/>
</dbReference>
<evidence type="ECO:0000256" key="1">
    <source>
        <dbReference type="ARBA" id="ARBA00022490"/>
    </source>
</evidence>
<dbReference type="PROSITE" id="PS50294">
    <property type="entry name" value="WD_REPEATS_REGION"/>
    <property type="match status" value="2"/>
</dbReference>